<gene>
    <name evidence="1" type="ORF">FKW44_001084</name>
</gene>
<dbReference type="InterPro" id="IPR036300">
    <property type="entry name" value="MIR_dom_sf"/>
</dbReference>
<sequence>MSTRFATGQSRILASAASLCYGYKDVNNWWIVKRPDREDLAVHEPLDIIRDGDVIQL</sequence>
<evidence type="ECO:0000313" key="1">
    <source>
        <dbReference type="EMBL" id="QQP56418.1"/>
    </source>
</evidence>
<keyword evidence="1" id="KW-0328">Glycosyltransferase</keyword>
<feature type="non-terminal residue" evidence="1">
    <location>
        <position position="57"/>
    </location>
</feature>
<dbReference type="SUPFAM" id="SSF82109">
    <property type="entry name" value="MIR domain"/>
    <property type="match status" value="1"/>
</dbReference>
<accession>A0A7T8QVC6</accession>
<dbReference type="Proteomes" id="UP000595437">
    <property type="component" value="Chromosome 1"/>
</dbReference>
<keyword evidence="1" id="KW-0808">Transferase</keyword>
<dbReference type="OrthoDB" id="292747at2759"/>
<dbReference type="Gene3D" id="2.80.10.50">
    <property type="match status" value="1"/>
</dbReference>
<keyword evidence="2" id="KW-1185">Reference proteome</keyword>
<name>A0A7T8QVC6_CALRO</name>
<organism evidence="1 2">
    <name type="scientific">Caligus rogercresseyi</name>
    <name type="common">Sea louse</name>
    <dbReference type="NCBI Taxonomy" id="217165"/>
    <lineage>
        <taxon>Eukaryota</taxon>
        <taxon>Metazoa</taxon>
        <taxon>Ecdysozoa</taxon>
        <taxon>Arthropoda</taxon>
        <taxon>Crustacea</taxon>
        <taxon>Multicrustacea</taxon>
        <taxon>Hexanauplia</taxon>
        <taxon>Copepoda</taxon>
        <taxon>Siphonostomatoida</taxon>
        <taxon>Caligidae</taxon>
        <taxon>Caligus</taxon>
    </lineage>
</organism>
<dbReference type="AlphaFoldDB" id="A0A7T8QVC6"/>
<proteinExistence type="predicted"/>
<protein>
    <submittedName>
        <fullName evidence="1">Protein Omannosyltransferase 1like</fullName>
    </submittedName>
</protein>
<reference evidence="2" key="1">
    <citation type="submission" date="2021-01" db="EMBL/GenBank/DDBJ databases">
        <title>Caligus Genome Assembly.</title>
        <authorList>
            <person name="Gallardo-Escarate C."/>
        </authorList>
    </citation>
    <scope>NUCLEOTIDE SEQUENCE [LARGE SCALE GENOMIC DNA]</scope>
</reference>
<evidence type="ECO:0000313" key="2">
    <source>
        <dbReference type="Proteomes" id="UP000595437"/>
    </source>
</evidence>
<dbReference type="GO" id="GO:0016757">
    <property type="term" value="F:glycosyltransferase activity"/>
    <property type="evidence" value="ECO:0007669"/>
    <property type="project" value="UniProtKB-KW"/>
</dbReference>
<dbReference type="EMBL" id="CP045890">
    <property type="protein sequence ID" value="QQP56418.1"/>
    <property type="molecule type" value="Genomic_DNA"/>
</dbReference>